<evidence type="ECO:0000313" key="2">
    <source>
        <dbReference type="Proteomes" id="UP000593567"/>
    </source>
</evidence>
<protein>
    <submittedName>
        <fullName evidence="1">Uncharacterized protein</fullName>
    </submittedName>
</protein>
<dbReference type="AlphaFoldDB" id="A0A7J7KU48"/>
<dbReference type="GO" id="GO:0004842">
    <property type="term" value="F:ubiquitin-protein transferase activity"/>
    <property type="evidence" value="ECO:0007669"/>
    <property type="project" value="InterPro"/>
</dbReference>
<evidence type="ECO:0000313" key="1">
    <source>
        <dbReference type="EMBL" id="KAF6041608.1"/>
    </source>
</evidence>
<keyword evidence="2" id="KW-1185">Reference proteome</keyword>
<dbReference type="InterPro" id="IPR031248">
    <property type="entry name" value="RNF213"/>
</dbReference>
<organism evidence="1 2">
    <name type="scientific">Bugula neritina</name>
    <name type="common">Brown bryozoan</name>
    <name type="synonym">Sertularia neritina</name>
    <dbReference type="NCBI Taxonomy" id="10212"/>
    <lineage>
        <taxon>Eukaryota</taxon>
        <taxon>Metazoa</taxon>
        <taxon>Spiralia</taxon>
        <taxon>Lophotrochozoa</taxon>
        <taxon>Bryozoa</taxon>
        <taxon>Gymnolaemata</taxon>
        <taxon>Cheilostomatida</taxon>
        <taxon>Flustrina</taxon>
        <taxon>Buguloidea</taxon>
        <taxon>Bugulidae</taxon>
        <taxon>Bugula</taxon>
    </lineage>
</organism>
<dbReference type="Proteomes" id="UP000593567">
    <property type="component" value="Unassembled WGS sequence"/>
</dbReference>
<comment type="caution">
    <text evidence="1">The sequence shown here is derived from an EMBL/GenBank/DDBJ whole genome shotgun (WGS) entry which is preliminary data.</text>
</comment>
<reference evidence="1" key="1">
    <citation type="submission" date="2020-06" db="EMBL/GenBank/DDBJ databases">
        <title>Draft genome of Bugula neritina, a colonial animal packing powerful symbionts and potential medicines.</title>
        <authorList>
            <person name="Rayko M."/>
        </authorList>
    </citation>
    <scope>NUCLEOTIDE SEQUENCE [LARGE SCALE GENOMIC DNA]</scope>
    <source>
        <strain evidence="1">Kwan_BN1</strain>
    </source>
</reference>
<sequence>MVQNQLSNVQECSSLKAFVESSSAFVAVQHLPDILRLLRIVNTQFHGKLTRAYAEKIRIGHFCHLQKNEVPSLKGLVGSFVSAWNCMVSYKLRVGDNSVLQEMSSQSVIAEFLVDQYATRRKQSQTAVGTAPYELIESLVRVHNWIVGEAAGSTFIDSNRQSVRIFDIRETDIVSLSSGDELLNLIQSHSEYELRETTSVAYNWPAIEREVIHRYISNKPRIEFSRDQLPSYVYQEDFNLHNQMQTINDSQKNLTATQTQSVVRLLPYRVANLKSKLKELEVIINFLSLKTHIEGEDSLAEYMKETFGREPEYLSLEIRIKHVKHVWLLLKYAQTDLLMKQKQEPFGGIDPQNTEALTEPLPTQLNKCCVFESPKTRLLLRELFAYIILRLNKAAIKQEAEQPDRALEEALQEFIMYRSNYDEEESYQLVNELPTLPEDLMVKHAAKAWCHIWRRFSVAPPLG</sequence>
<dbReference type="PANTHER" id="PTHR22605:SF1">
    <property type="entry name" value="RZ-TYPE DOMAIN-CONTAINING PROTEIN"/>
    <property type="match status" value="1"/>
</dbReference>
<proteinExistence type="predicted"/>
<dbReference type="PANTHER" id="PTHR22605">
    <property type="entry name" value="RZ-TYPE DOMAIN-CONTAINING PROTEIN"/>
    <property type="match status" value="1"/>
</dbReference>
<gene>
    <name evidence="1" type="ORF">EB796_000121</name>
</gene>
<dbReference type="OrthoDB" id="2423195at2759"/>
<accession>A0A7J7KU48</accession>
<dbReference type="GO" id="GO:0016887">
    <property type="term" value="F:ATP hydrolysis activity"/>
    <property type="evidence" value="ECO:0007669"/>
    <property type="project" value="InterPro"/>
</dbReference>
<dbReference type="EMBL" id="VXIV02000018">
    <property type="protein sequence ID" value="KAF6041608.1"/>
    <property type="molecule type" value="Genomic_DNA"/>
</dbReference>
<name>A0A7J7KU48_BUGNE</name>